<evidence type="ECO:0000256" key="8">
    <source>
        <dbReference type="ARBA" id="ARBA00022825"/>
    </source>
</evidence>
<keyword evidence="5" id="KW-0645">Protease</keyword>
<feature type="transmembrane region" description="Helical" evidence="13">
    <location>
        <begin position="23"/>
        <end position="44"/>
    </location>
</feature>
<dbReference type="HOGENOM" id="CLU_006105_0_1_1"/>
<keyword evidence="12" id="KW-0325">Glycoprotein</keyword>
<evidence type="ECO:0000256" key="9">
    <source>
        <dbReference type="ARBA" id="ARBA00022968"/>
    </source>
</evidence>
<evidence type="ECO:0000256" key="1">
    <source>
        <dbReference type="ARBA" id="ARBA00004576"/>
    </source>
</evidence>
<proteinExistence type="inferred from homology"/>
<evidence type="ECO:0000256" key="3">
    <source>
        <dbReference type="ARBA" id="ARBA00022438"/>
    </source>
</evidence>
<keyword evidence="8" id="KW-0720">Serine protease</keyword>
<evidence type="ECO:0008006" key="18">
    <source>
        <dbReference type="Google" id="ProtNLM"/>
    </source>
</evidence>
<dbReference type="InterPro" id="IPR002469">
    <property type="entry name" value="Peptidase_S9B_N"/>
</dbReference>
<keyword evidence="4" id="KW-0926">Vacuole</keyword>
<dbReference type="InterPro" id="IPR050278">
    <property type="entry name" value="Serine_Prot_S9B/DPPIV"/>
</dbReference>
<dbReference type="OMA" id="MRTPQEN"/>
<dbReference type="PROSITE" id="PS00708">
    <property type="entry name" value="PRO_ENDOPEP_SER"/>
    <property type="match status" value="1"/>
</dbReference>
<gene>
    <name evidence="16" type="ORF">SPAPADRAFT_133435</name>
</gene>
<dbReference type="SUPFAM" id="SSF82171">
    <property type="entry name" value="DPP6 N-terminal domain-like"/>
    <property type="match status" value="1"/>
</dbReference>
<comment type="subcellular location">
    <subcellularLocation>
        <location evidence="1">Vacuole membrane</location>
        <topology evidence="1">Single-pass type II membrane protein</topology>
    </subcellularLocation>
</comment>
<dbReference type="GO" id="GO:0006508">
    <property type="term" value="P:proteolysis"/>
    <property type="evidence" value="ECO:0007669"/>
    <property type="project" value="UniProtKB-KW"/>
</dbReference>
<evidence type="ECO:0000313" key="17">
    <source>
        <dbReference type="Proteomes" id="UP000000709"/>
    </source>
</evidence>
<evidence type="ECO:0000256" key="13">
    <source>
        <dbReference type="SAM" id="Phobius"/>
    </source>
</evidence>
<evidence type="ECO:0000256" key="4">
    <source>
        <dbReference type="ARBA" id="ARBA00022554"/>
    </source>
</evidence>
<keyword evidence="17" id="KW-1185">Reference proteome</keyword>
<dbReference type="FunCoup" id="G3AJ19">
    <property type="interactions" value="315"/>
</dbReference>
<keyword evidence="11 13" id="KW-0472">Membrane</keyword>
<dbReference type="MEROPS" id="S09.006"/>
<dbReference type="EMBL" id="GL996500">
    <property type="protein sequence ID" value="EGW34531.1"/>
    <property type="molecule type" value="Genomic_DNA"/>
</dbReference>
<reference evidence="16 17" key="1">
    <citation type="journal article" date="2011" name="Proc. Natl. Acad. Sci. U.S.A.">
        <title>Comparative genomics of xylose-fermenting fungi for enhanced biofuel production.</title>
        <authorList>
            <person name="Wohlbach D.J."/>
            <person name="Kuo A."/>
            <person name="Sato T.K."/>
            <person name="Potts K.M."/>
            <person name="Salamov A.A."/>
            <person name="LaButti K.M."/>
            <person name="Sun H."/>
            <person name="Clum A."/>
            <person name="Pangilinan J.L."/>
            <person name="Lindquist E.A."/>
            <person name="Lucas S."/>
            <person name="Lapidus A."/>
            <person name="Jin M."/>
            <person name="Gunawan C."/>
            <person name="Balan V."/>
            <person name="Dale B.E."/>
            <person name="Jeffries T.W."/>
            <person name="Zinkel R."/>
            <person name="Barry K.W."/>
            <person name="Grigoriev I.V."/>
            <person name="Gasch A.P."/>
        </authorList>
    </citation>
    <scope>NUCLEOTIDE SEQUENCE [LARGE SCALE GENOMIC DNA]</scope>
    <source>
        <strain evidence="17">NRRL Y-27907 / 11-Y1</strain>
    </source>
</reference>
<dbReference type="OrthoDB" id="16520at2759"/>
<dbReference type="GO" id="GO:0004177">
    <property type="term" value="F:aminopeptidase activity"/>
    <property type="evidence" value="ECO:0007669"/>
    <property type="project" value="UniProtKB-KW"/>
</dbReference>
<accession>G3AJ19</accession>
<evidence type="ECO:0000256" key="2">
    <source>
        <dbReference type="ARBA" id="ARBA00006150"/>
    </source>
</evidence>
<dbReference type="Proteomes" id="UP000000709">
    <property type="component" value="Unassembled WGS sequence"/>
</dbReference>
<dbReference type="RefSeq" id="XP_007374115.1">
    <property type="nucleotide sequence ID" value="XM_007374053.1"/>
</dbReference>
<dbReference type="InterPro" id="IPR029058">
    <property type="entry name" value="AB_hydrolase_fold"/>
</dbReference>
<dbReference type="Pfam" id="PF00930">
    <property type="entry name" value="DPPIV_N"/>
    <property type="match status" value="1"/>
</dbReference>
<dbReference type="AlphaFoldDB" id="G3AJ19"/>
<dbReference type="InterPro" id="IPR002471">
    <property type="entry name" value="Pept_S9_AS"/>
</dbReference>
<keyword evidence="3" id="KW-0031">Aminopeptidase</keyword>
<dbReference type="PANTHER" id="PTHR11731">
    <property type="entry name" value="PROTEASE FAMILY S9B,C DIPEPTIDYL-PEPTIDASE IV-RELATED"/>
    <property type="match status" value="1"/>
</dbReference>
<keyword evidence="9" id="KW-0735">Signal-anchor</keyword>
<dbReference type="InParanoid" id="G3AJ19"/>
<dbReference type="PANTHER" id="PTHR11731:SF200">
    <property type="entry name" value="DIPEPTIDYL PEPTIDASE 10, ISOFORM B"/>
    <property type="match status" value="1"/>
</dbReference>
<evidence type="ECO:0000259" key="14">
    <source>
        <dbReference type="Pfam" id="PF00326"/>
    </source>
</evidence>
<dbReference type="GO" id="GO:0004252">
    <property type="term" value="F:serine-type endopeptidase activity"/>
    <property type="evidence" value="ECO:0007669"/>
    <property type="project" value="InterPro"/>
</dbReference>
<evidence type="ECO:0000256" key="11">
    <source>
        <dbReference type="ARBA" id="ARBA00023136"/>
    </source>
</evidence>
<evidence type="ECO:0000256" key="5">
    <source>
        <dbReference type="ARBA" id="ARBA00022670"/>
    </source>
</evidence>
<keyword evidence="10 13" id="KW-1133">Transmembrane helix</keyword>
<name>G3AJ19_SPAPN</name>
<feature type="domain" description="Peptidase S9 prolyl oligopeptidase catalytic" evidence="14">
    <location>
        <begin position="606"/>
        <end position="817"/>
    </location>
</feature>
<evidence type="ECO:0000313" key="16">
    <source>
        <dbReference type="EMBL" id="EGW34531.1"/>
    </source>
</evidence>
<evidence type="ECO:0000259" key="15">
    <source>
        <dbReference type="Pfam" id="PF00930"/>
    </source>
</evidence>
<dbReference type="SUPFAM" id="SSF53474">
    <property type="entry name" value="alpha/beta-Hydrolases"/>
    <property type="match status" value="1"/>
</dbReference>
<dbReference type="GO" id="GO:0005886">
    <property type="term" value="C:plasma membrane"/>
    <property type="evidence" value="ECO:0007669"/>
    <property type="project" value="TreeGrafter"/>
</dbReference>
<evidence type="ECO:0000256" key="10">
    <source>
        <dbReference type="ARBA" id="ARBA00022989"/>
    </source>
</evidence>
<dbReference type="GO" id="GO:0000329">
    <property type="term" value="C:fungal-type vacuole membrane"/>
    <property type="evidence" value="ECO:0007669"/>
    <property type="project" value="EnsemblFungi"/>
</dbReference>
<organism evidence="17">
    <name type="scientific">Spathaspora passalidarum (strain NRRL Y-27907 / 11-Y1)</name>
    <dbReference type="NCBI Taxonomy" id="619300"/>
    <lineage>
        <taxon>Eukaryota</taxon>
        <taxon>Fungi</taxon>
        <taxon>Dikarya</taxon>
        <taxon>Ascomycota</taxon>
        <taxon>Saccharomycotina</taxon>
        <taxon>Pichiomycetes</taxon>
        <taxon>Debaryomycetaceae</taxon>
        <taxon>Spathaspora</taxon>
    </lineage>
</organism>
<evidence type="ECO:0000256" key="12">
    <source>
        <dbReference type="ARBA" id="ARBA00023180"/>
    </source>
</evidence>
<feature type="domain" description="Dipeptidylpeptidase IV N-terminal" evidence="15">
    <location>
        <begin position="157"/>
        <end position="520"/>
    </location>
</feature>
<dbReference type="GO" id="GO:0008239">
    <property type="term" value="F:dipeptidyl-peptidase activity"/>
    <property type="evidence" value="ECO:0007669"/>
    <property type="project" value="EnsemblFungi"/>
</dbReference>
<sequence length="821" mass="94408">MGYIELPGSGESVSRTRPPFRSYFYFGIILGILVYGASFLLITIQDFQLNVSILQTDKPSHYASPSRRSVTGKKIPFSNEIYNSRVLAPKYTSIQWIREPGSIYNDKGAYVIKQEKDDGFEIVVKSMDDEKYSYILIDKSTFKHNHMEYDIADYVASPDLKKVVLKTNVTGSFRHSSFALYWILDVDSKRIRPVYNENDLISTVSWSPDSTNIAFIYNNNIYLKNIESDSLKQVTTDGSVQLFNGKPDWVYEEEVFGRDIVLWWSPKGDKFTFLRSNNTAVPEFTIPYYTHDKFEDYPEISKIKYPKAGYPNPIVDLLTYDLAGDKLAQHELKSHTIKPKERLITEVVWIGESILVKTTNRASNKQEIYLVDGDNVDLIRKSNAKNSWFEITSNTIYVPKNKTLGRKYDGYIDTVTEGGYNHLAYFSPPENPKGQLLTKGNWEVVNGVEAYDYTNNQVYFTSTKKSSIERHVHSVNLLDRTNDGLPYIKDITTKEGWYDVSFSAGARFLYLSDRGPGVPTQRINDLRMNKHVQTIEDNSELVKKLAKYDIPKVKYETVELTDESGETFLVNAMETLPLKFDPKKKYPVLFFIYGGPGSQQVSKRYSLSFSSVVAAELDAIVVSVDGRGTGYNNLNFKLGSDFKFIVRDQLGTYESKDMISAARLWSTRSYVDPERIAIWGWSYGGYLTLKTLESDIEDPVFSYGVAIAPVTDWKLYDTIYTERYMDTPENNHNGYITSSIHNYTNFAHVKKFFIGHGSGDDNVHLQHSLKLIDEFNLHDVENFEFMIFPDSNHSINYHNGNRIVYDRILEFFRKAFDWKFI</sequence>
<keyword evidence="6 13" id="KW-0812">Transmembrane</keyword>
<dbReference type="Gene3D" id="2.140.10.30">
    <property type="entry name" value="Dipeptidylpeptidase IV, N-terminal domain"/>
    <property type="match status" value="1"/>
</dbReference>
<evidence type="ECO:0000256" key="7">
    <source>
        <dbReference type="ARBA" id="ARBA00022801"/>
    </source>
</evidence>
<dbReference type="GeneID" id="18869748"/>
<keyword evidence="7" id="KW-0378">Hydrolase</keyword>
<dbReference type="InterPro" id="IPR001375">
    <property type="entry name" value="Peptidase_S9_cat"/>
</dbReference>
<dbReference type="eggNOG" id="KOG2100">
    <property type="taxonomic scope" value="Eukaryota"/>
</dbReference>
<protein>
    <recommendedName>
        <fullName evidence="18">Dipeptidyl aminopeptidase B</fullName>
    </recommendedName>
</protein>
<dbReference type="KEGG" id="spaa:SPAPADRAFT_133435"/>
<dbReference type="Gene3D" id="3.40.50.1820">
    <property type="entry name" value="alpha/beta hydrolase"/>
    <property type="match status" value="1"/>
</dbReference>
<comment type="similarity">
    <text evidence="2">Belongs to the peptidase S9B family.</text>
</comment>
<evidence type="ECO:0000256" key="6">
    <source>
        <dbReference type="ARBA" id="ARBA00022692"/>
    </source>
</evidence>
<dbReference type="FunFam" id="3.40.50.1820:FF:000003">
    <property type="entry name" value="Dipeptidyl peptidase 4"/>
    <property type="match status" value="1"/>
</dbReference>
<dbReference type="STRING" id="619300.G3AJ19"/>
<dbReference type="Pfam" id="PF00326">
    <property type="entry name" value="Peptidase_S9"/>
    <property type="match status" value="1"/>
</dbReference>